<feature type="repeat" description="TPR" evidence="4">
    <location>
        <begin position="934"/>
        <end position="967"/>
    </location>
</feature>
<evidence type="ECO:0000313" key="6">
    <source>
        <dbReference type="EMBL" id="QOY91684.1"/>
    </source>
</evidence>
<dbReference type="Gene3D" id="2.130.10.130">
    <property type="entry name" value="Integrin alpha, N-terminal"/>
    <property type="match status" value="1"/>
</dbReference>
<dbReference type="AlphaFoldDB" id="A0A7S7NXN8"/>
<feature type="repeat" description="TPR" evidence="4">
    <location>
        <begin position="1036"/>
        <end position="1069"/>
    </location>
</feature>
<dbReference type="EMBL" id="CP063849">
    <property type="protein sequence ID" value="QOY91684.1"/>
    <property type="molecule type" value="Genomic_DNA"/>
</dbReference>
<evidence type="ECO:0000256" key="1">
    <source>
        <dbReference type="ARBA" id="ARBA00022729"/>
    </source>
</evidence>
<organism evidence="6 7">
    <name type="scientific">Paludibaculum fermentans</name>
    <dbReference type="NCBI Taxonomy" id="1473598"/>
    <lineage>
        <taxon>Bacteria</taxon>
        <taxon>Pseudomonadati</taxon>
        <taxon>Acidobacteriota</taxon>
        <taxon>Terriglobia</taxon>
        <taxon>Bryobacterales</taxon>
        <taxon>Bryobacteraceae</taxon>
        <taxon>Paludibaculum</taxon>
    </lineage>
</organism>
<dbReference type="InterPro" id="IPR013105">
    <property type="entry name" value="TPR_2"/>
</dbReference>
<dbReference type="KEGG" id="pfer:IRI77_17585"/>
<dbReference type="Pfam" id="PF13432">
    <property type="entry name" value="TPR_16"/>
    <property type="match status" value="2"/>
</dbReference>
<dbReference type="PANTHER" id="PTHR16026:SF0">
    <property type="entry name" value="CARTILAGE ACIDIC PROTEIN 1"/>
    <property type="match status" value="1"/>
</dbReference>
<dbReference type="InterPro" id="IPR013517">
    <property type="entry name" value="FG-GAP"/>
</dbReference>
<evidence type="ECO:0000256" key="2">
    <source>
        <dbReference type="ARBA" id="ARBA00022737"/>
    </source>
</evidence>
<dbReference type="Pfam" id="PF07719">
    <property type="entry name" value="TPR_2"/>
    <property type="match status" value="1"/>
</dbReference>
<name>A0A7S7NXN8_PALFE</name>
<dbReference type="Pfam" id="PF13517">
    <property type="entry name" value="FG-GAP_3"/>
    <property type="match status" value="3"/>
</dbReference>
<dbReference type="SUPFAM" id="SSF48452">
    <property type="entry name" value="TPR-like"/>
    <property type="match status" value="1"/>
</dbReference>
<keyword evidence="1" id="KW-0732">Signal</keyword>
<dbReference type="PANTHER" id="PTHR16026">
    <property type="entry name" value="CARTILAGE ACIDIC PROTEIN 1"/>
    <property type="match status" value="1"/>
</dbReference>
<feature type="repeat" description="TPR" evidence="4">
    <location>
        <begin position="1002"/>
        <end position="1035"/>
    </location>
</feature>
<dbReference type="Pfam" id="PF07593">
    <property type="entry name" value="UnbV_ASPIC"/>
    <property type="match status" value="1"/>
</dbReference>
<dbReference type="InterPro" id="IPR011519">
    <property type="entry name" value="UnbV_ASPIC"/>
</dbReference>
<dbReference type="Gene3D" id="1.25.40.10">
    <property type="entry name" value="Tetratricopeptide repeat domain"/>
    <property type="match status" value="1"/>
</dbReference>
<gene>
    <name evidence="6" type="ORF">IRI77_17585</name>
</gene>
<reference evidence="6 7" key="1">
    <citation type="submission" date="2020-10" db="EMBL/GenBank/DDBJ databases">
        <title>Complete genome sequence of Paludibaculum fermentans P105T, a facultatively anaerobic acidobacterium capable of dissimilatory Fe(III) reduction.</title>
        <authorList>
            <person name="Dedysh S.N."/>
            <person name="Beletsky A.V."/>
            <person name="Kulichevskaya I.S."/>
            <person name="Mardanov A.V."/>
            <person name="Ravin N.V."/>
        </authorList>
    </citation>
    <scope>NUCLEOTIDE SEQUENCE [LARGE SCALE GENOMIC DNA]</scope>
    <source>
        <strain evidence="6 7">P105</strain>
    </source>
</reference>
<dbReference type="SUPFAM" id="SSF69318">
    <property type="entry name" value="Integrin alpha N-terminal domain"/>
    <property type="match status" value="1"/>
</dbReference>
<keyword evidence="3 4" id="KW-0802">TPR repeat</keyword>
<feature type="repeat" description="TPR" evidence="4">
    <location>
        <begin position="968"/>
        <end position="1001"/>
    </location>
</feature>
<dbReference type="InterPro" id="IPR019734">
    <property type="entry name" value="TPR_rpt"/>
</dbReference>
<dbReference type="RefSeq" id="WP_194453338.1">
    <property type="nucleotide sequence ID" value="NZ_CP063849.1"/>
</dbReference>
<dbReference type="InterPro" id="IPR028994">
    <property type="entry name" value="Integrin_alpha_N"/>
</dbReference>
<feature type="repeat" description="TPR" evidence="4">
    <location>
        <begin position="1070"/>
        <end position="1103"/>
    </location>
</feature>
<evidence type="ECO:0000256" key="3">
    <source>
        <dbReference type="ARBA" id="ARBA00022803"/>
    </source>
</evidence>
<keyword evidence="7" id="KW-1185">Reference proteome</keyword>
<proteinExistence type="predicted"/>
<dbReference type="InterPro" id="IPR011990">
    <property type="entry name" value="TPR-like_helical_dom_sf"/>
</dbReference>
<protein>
    <submittedName>
        <fullName evidence="6">VCBS repeat-containing protein</fullName>
    </submittedName>
</protein>
<dbReference type="SMART" id="SM00028">
    <property type="entry name" value="TPR"/>
    <property type="match status" value="7"/>
</dbReference>
<evidence type="ECO:0000259" key="5">
    <source>
        <dbReference type="Pfam" id="PF07593"/>
    </source>
</evidence>
<feature type="repeat" description="TPR" evidence="4">
    <location>
        <begin position="900"/>
        <end position="933"/>
    </location>
</feature>
<dbReference type="PROSITE" id="PS50293">
    <property type="entry name" value="TPR_REGION"/>
    <property type="match status" value="1"/>
</dbReference>
<sequence length="1150" mass="127325">MKRRQFLAGLAAGGLLTERAHAFAPYPLKFRLAAPYAPALSFVEAGSDEFTGEKAALDQEHQLSRAVREGTLPFSKNCRGGSPAPRAYETLAEGVSRGAFGAEEGVAEGWTRWRASLGEVRSARFYALPDNIARFDIRALRDGRLEHRTGAWRVEWDGAEISRLEPLEETLVRGEKPWFHDVTGHAFEDDPAFREQLARGVPYWRARLDPACGLDVYGENGVAVADIDGDGLDEIYICQPGGLPNRLYKWDGGRLKDISAAAGLDLLDDTACALFVDLRNSGRQDLVLVRSNQPLLFLNDGHGKFQLAPDVFRFATKPQGSFTSVAAADFDRDGRLDLYFCCYVYYQSEAQYRYPVPYHDAQNGPPNFLFRNRLNEKPGYFEDVTAATGMNHNNNRFSFAATWCDYNGDGWPDLYVTNDFGRKNLYRNVEGQFRDVAEEAGVVDLGPGMSAAWLDYDGDGRPDLLVSNMWSACGQRVVNDAAFGPVRKDPALLSSYRHHVKGNSLYRNLGDGRFEYTGDAQGIEMCPWSWSCDGADVDNDGSPELYVACGMVNNGGSTDLMSYFYRQVVAKSPVRQTAAPAYENGWNAINQLIRQDYSWAAPEPNMFFARRAGRYYNFSGVSGLDLAEDSRAFAFTDIDGDGNLDIVLKSRCGPQVRVLQNDCGVDRNKLVLALRGTKSNRDAIGARVEVDGQVKWIAAGSGYLSQHTKRLHFGLSNKSKAEKVTVLWPTGERQDLGPLAAGFLYEVVEGQAQVAAKPLAKPSAWPKGPAVVADNVSRLHSTWFWEPVPLPEKRRGPGLLVVHAGETLPSIDGPVDRLDLRQAPVELAAAYSILRRYLFDHRVELETPLWLLVDGESKVRKIYAEAPDGGELKADLQSLGGPLPEPRGLPFPGIYTGRPRRDYYKFGGALLQAGYPEQALPYLEEMLRRTPDNPKALLAVGRIHLEGKRFDLARGVLQRAVELDPRLPEGWNELGGVEAQAGRWPEALKYYEKALALAPELPYVLLNAAHAQEEAGHGIEAERLFRRLLELEPNNVDAANGLGLFLAKQGKTDEARKLFEKAISIRRDDSSAINNLGVLYMNIGQPNDAIAAFRYGIQVAPDNETLYLNLARVHVQLGQRESARGVMRELLAKQPGNAMAQRALKSLEGQ</sequence>
<feature type="domain" description="ASPIC/UnbV" evidence="5">
    <location>
        <begin position="683"/>
        <end position="742"/>
    </location>
</feature>
<dbReference type="InterPro" id="IPR027039">
    <property type="entry name" value="Crtac1"/>
</dbReference>
<dbReference type="Proteomes" id="UP000593892">
    <property type="component" value="Chromosome"/>
</dbReference>
<keyword evidence="2" id="KW-0677">Repeat</keyword>
<dbReference type="PROSITE" id="PS50005">
    <property type="entry name" value="TPR"/>
    <property type="match status" value="6"/>
</dbReference>
<evidence type="ECO:0000313" key="7">
    <source>
        <dbReference type="Proteomes" id="UP000593892"/>
    </source>
</evidence>
<evidence type="ECO:0000256" key="4">
    <source>
        <dbReference type="PROSITE-ProRule" id="PRU00339"/>
    </source>
</evidence>
<dbReference type="Pfam" id="PF14559">
    <property type="entry name" value="TPR_19"/>
    <property type="match status" value="1"/>
</dbReference>
<accession>A0A7S7NXN8</accession>